<dbReference type="eggNOG" id="arCOG04398">
    <property type="taxonomic scope" value="Archaea"/>
</dbReference>
<dbReference type="STRING" id="694429.Pyrfu_1723"/>
<dbReference type="InterPro" id="IPR038494">
    <property type="entry name" value="IGPD_sf"/>
</dbReference>
<comment type="subcellular location">
    <subcellularLocation>
        <location evidence="6">Cytoplasm</location>
    </subcellularLocation>
</comment>
<sequence length="189" mass="21028">MPCLSRETGETRVHVCVETGKGELRGATGIPFFDHMLETFSRYSGLSIEVSVQELKRVDDHHVVEDVAIVLGRALDKMLGDRKGIRRFGYALIPMDDALAYAAVDLARRPYFVSRGLQWSRDSIGGLALENVEHFLRSLAFEARFTLHVGIVYGSNDHHKVEALFKAVGIALREAMKPGESISTKDTLL</sequence>
<dbReference type="GeneID" id="11138912"/>
<dbReference type="PANTHER" id="PTHR23133:SF2">
    <property type="entry name" value="IMIDAZOLEGLYCEROL-PHOSPHATE DEHYDRATASE"/>
    <property type="match status" value="1"/>
</dbReference>
<reference evidence="7 8" key="1">
    <citation type="journal article" date="2011" name="Stand. Genomic Sci.">
        <title>Complete genome sequence of the hyperthermophilic chemolithoautotroph Pyrolobus fumarii type strain (1A).</title>
        <authorList>
            <person name="Anderson I."/>
            <person name="Goker M."/>
            <person name="Nolan M."/>
            <person name="Lucas S."/>
            <person name="Hammon N."/>
            <person name="Deshpande S."/>
            <person name="Cheng J.F."/>
            <person name="Tapia R."/>
            <person name="Han C."/>
            <person name="Goodwin L."/>
            <person name="Pitluck S."/>
            <person name="Huntemann M."/>
            <person name="Liolios K."/>
            <person name="Ivanova N."/>
            <person name="Pagani I."/>
            <person name="Mavromatis K."/>
            <person name="Ovchinikova G."/>
            <person name="Pati A."/>
            <person name="Chen A."/>
            <person name="Palaniappan K."/>
            <person name="Land M."/>
            <person name="Hauser L."/>
            <person name="Brambilla E.M."/>
            <person name="Huber H."/>
            <person name="Yasawong M."/>
            <person name="Rohde M."/>
            <person name="Spring S."/>
            <person name="Abt B."/>
            <person name="Sikorski J."/>
            <person name="Wirth R."/>
            <person name="Detter J.C."/>
            <person name="Woyke T."/>
            <person name="Bristow J."/>
            <person name="Eisen J.A."/>
            <person name="Markowitz V."/>
            <person name="Hugenholtz P."/>
            <person name="Kyrpides N.C."/>
            <person name="Klenk H.P."/>
            <person name="Lapidus A."/>
        </authorList>
    </citation>
    <scope>NUCLEOTIDE SEQUENCE [LARGE SCALE GENOMIC DNA]</scope>
    <source>
        <strain evidence="8">DSM 11204 / 1A</strain>
    </source>
</reference>
<dbReference type="GO" id="GO:0000105">
    <property type="term" value="P:L-histidine biosynthetic process"/>
    <property type="evidence" value="ECO:0007669"/>
    <property type="project" value="UniProtKB-UniRule"/>
</dbReference>
<dbReference type="HOGENOM" id="CLU_044308_2_1_2"/>
<evidence type="ECO:0000256" key="4">
    <source>
        <dbReference type="ARBA" id="ARBA00023102"/>
    </source>
</evidence>
<keyword evidence="5 6" id="KW-0456">Lyase</keyword>
<evidence type="ECO:0000256" key="5">
    <source>
        <dbReference type="ARBA" id="ARBA00023239"/>
    </source>
</evidence>
<dbReference type="InParanoid" id="G0ECK8"/>
<gene>
    <name evidence="6" type="primary">hisB</name>
    <name evidence="7" type="ordered locus">Pyrfu_1723</name>
</gene>
<dbReference type="FunFam" id="3.30.230.40:FF:000003">
    <property type="entry name" value="Imidazoleglycerol-phosphate dehydratase HisB"/>
    <property type="match status" value="1"/>
</dbReference>
<keyword evidence="6" id="KW-0963">Cytoplasm</keyword>
<keyword evidence="4 6" id="KW-0368">Histidine biosynthesis</keyword>
<dbReference type="EC" id="4.2.1.19" evidence="6"/>
<dbReference type="RefSeq" id="WP_014027255.1">
    <property type="nucleotide sequence ID" value="NC_015931.1"/>
</dbReference>
<accession>G0ECK8</accession>
<dbReference type="Proteomes" id="UP000001037">
    <property type="component" value="Chromosome"/>
</dbReference>
<comment type="catalytic activity">
    <reaction evidence="6">
        <text>D-erythro-1-(imidazol-4-yl)glycerol 3-phosphate = 3-(imidazol-4-yl)-2-oxopropyl phosphate + H2O</text>
        <dbReference type="Rhea" id="RHEA:11040"/>
        <dbReference type="ChEBI" id="CHEBI:15377"/>
        <dbReference type="ChEBI" id="CHEBI:57766"/>
        <dbReference type="ChEBI" id="CHEBI:58278"/>
        <dbReference type="EC" id="4.2.1.19"/>
    </reaction>
</comment>
<name>G0ECK8_PYRF1</name>
<dbReference type="AlphaFoldDB" id="G0ECK8"/>
<dbReference type="InterPro" id="IPR020565">
    <property type="entry name" value="ImidazoleglycerP_deHydtase_CS"/>
</dbReference>
<organism evidence="7 8">
    <name type="scientific">Pyrolobus fumarii (strain DSM 11204 / 1A)</name>
    <dbReference type="NCBI Taxonomy" id="694429"/>
    <lineage>
        <taxon>Archaea</taxon>
        <taxon>Thermoproteota</taxon>
        <taxon>Thermoprotei</taxon>
        <taxon>Desulfurococcales</taxon>
        <taxon>Pyrodictiaceae</taxon>
        <taxon>Pyrolobus</taxon>
    </lineage>
</organism>
<dbReference type="CDD" id="cd07914">
    <property type="entry name" value="IGPD"/>
    <property type="match status" value="1"/>
</dbReference>
<dbReference type="OrthoDB" id="103579at2157"/>
<evidence type="ECO:0000256" key="3">
    <source>
        <dbReference type="ARBA" id="ARBA00022605"/>
    </source>
</evidence>
<comment type="similarity">
    <text evidence="6">Belongs to the imidazoleglycerol-phosphate dehydratase family.</text>
</comment>
<protein>
    <recommendedName>
        <fullName evidence="2 6">Imidazoleglycerol-phosphate dehydratase</fullName>
        <shortName evidence="6">IGPD</shortName>
        <ecNumber evidence="6">4.2.1.19</ecNumber>
    </recommendedName>
</protein>
<comment type="pathway">
    <text evidence="1 6">Amino-acid biosynthesis; L-histidine biosynthesis; L-histidine from 5-phospho-alpha-D-ribose 1-diphosphate: step 6/9.</text>
</comment>
<keyword evidence="3 6" id="KW-0028">Amino-acid biosynthesis</keyword>
<evidence type="ECO:0000313" key="7">
    <source>
        <dbReference type="EMBL" id="AEM39578.1"/>
    </source>
</evidence>
<dbReference type="PROSITE" id="PS00954">
    <property type="entry name" value="IGP_DEHYDRATASE_1"/>
    <property type="match status" value="1"/>
</dbReference>
<evidence type="ECO:0000313" key="8">
    <source>
        <dbReference type="Proteomes" id="UP000001037"/>
    </source>
</evidence>
<dbReference type="PROSITE" id="PS00955">
    <property type="entry name" value="IGP_DEHYDRATASE_2"/>
    <property type="match status" value="1"/>
</dbReference>
<keyword evidence="8" id="KW-1185">Reference proteome</keyword>
<dbReference type="GO" id="GO:0005737">
    <property type="term" value="C:cytoplasm"/>
    <property type="evidence" value="ECO:0007669"/>
    <property type="project" value="UniProtKB-SubCell"/>
</dbReference>
<dbReference type="HAMAP" id="MF_00076">
    <property type="entry name" value="HisB"/>
    <property type="match status" value="1"/>
</dbReference>
<dbReference type="SUPFAM" id="SSF54211">
    <property type="entry name" value="Ribosomal protein S5 domain 2-like"/>
    <property type="match status" value="2"/>
</dbReference>
<dbReference type="PANTHER" id="PTHR23133">
    <property type="entry name" value="IMIDAZOLEGLYCEROL-PHOSPHATE DEHYDRATASE HIS7"/>
    <property type="match status" value="1"/>
</dbReference>
<dbReference type="InterPro" id="IPR020568">
    <property type="entry name" value="Ribosomal_Su5_D2-typ_SF"/>
</dbReference>
<dbReference type="FunFam" id="3.30.230.40:FF:000001">
    <property type="entry name" value="Imidazoleglycerol-phosphate dehydratase HisB"/>
    <property type="match status" value="1"/>
</dbReference>
<dbReference type="Gene3D" id="3.30.230.40">
    <property type="entry name" value="Imidazole glycerol phosphate dehydratase, domain 1"/>
    <property type="match status" value="2"/>
</dbReference>
<dbReference type="UniPathway" id="UPA00031">
    <property type="reaction ID" value="UER00011"/>
</dbReference>
<dbReference type="InterPro" id="IPR000807">
    <property type="entry name" value="ImidazoleglycerolP_deHydtase"/>
</dbReference>
<evidence type="ECO:0000256" key="1">
    <source>
        <dbReference type="ARBA" id="ARBA00005047"/>
    </source>
</evidence>
<proteinExistence type="inferred from homology"/>
<evidence type="ECO:0000256" key="2">
    <source>
        <dbReference type="ARBA" id="ARBA00016664"/>
    </source>
</evidence>
<dbReference type="Pfam" id="PF00475">
    <property type="entry name" value="IGPD"/>
    <property type="match status" value="1"/>
</dbReference>
<evidence type="ECO:0000256" key="6">
    <source>
        <dbReference type="HAMAP-Rule" id="MF_00076"/>
    </source>
</evidence>
<dbReference type="EMBL" id="CP002838">
    <property type="protein sequence ID" value="AEM39578.1"/>
    <property type="molecule type" value="Genomic_DNA"/>
</dbReference>
<dbReference type="KEGG" id="pfm:Pyrfu_1723"/>
<dbReference type="GO" id="GO:0004424">
    <property type="term" value="F:imidazoleglycerol-phosphate dehydratase activity"/>
    <property type="evidence" value="ECO:0007669"/>
    <property type="project" value="UniProtKB-UniRule"/>
</dbReference>
<dbReference type="FunCoup" id="G0ECK8">
    <property type="interactions" value="82"/>
</dbReference>